<evidence type="ECO:0000256" key="1">
    <source>
        <dbReference type="ARBA" id="ARBA00002252"/>
    </source>
</evidence>
<keyword evidence="6 13" id="KW-0812">Transmembrane</keyword>
<dbReference type="Pfam" id="PF01307">
    <property type="entry name" value="Plant_vir_prot"/>
    <property type="match status" value="1"/>
</dbReference>
<evidence type="ECO:0000256" key="6">
    <source>
        <dbReference type="ARBA" id="ARBA00022692"/>
    </source>
</evidence>
<evidence type="ECO:0000256" key="2">
    <source>
        <dbReference type="ARBA" id="ARBA00004625"/>
    </source>
</evidence>
<organism evidence="14 15">
    <name type="scientific">Pea streak virus</name>
    <dbReference type="NCBI Taxonomy" id="157777"/>
    <lineage>
        <taxon>Viruses</taxon>
        <taxon>Riboviria</taxon>
        <taxon>Orthornavirae</taxon>
        <taxon>Kitrinoviricota</taxon>
        <taxon>Alsuviricetes</taxon>
        <taxon>Tymovirales</taxon>
        <taxon>Betaflexiviridae</taxon>
        <taxon>Quinvirinae</taxon>
        <taxon>Carlavirus</taxon>
        <taxon>Carlavirus pisi</taxon>
    </lineage>
</organism>
<keyword evidence="7" id="KW-1043">Host membrane</keyword>
<evidence type="ECO:0000256" key="7">
    <source>
        <dbReference type="ARBA" id="ARBA00022870"/>
    </source>
</evidence>
<feature type="transmembrane region" description="Helical" evidence="13">
    <location>
        <begin position="12"/>
        <end position="29"/>
    </location>
</feature>
<reference evidence="14 15" key="1">
    <citation type="journal article" date="2015" name="Arch. Virol.">
        <title>The complete nucleotide sequence and genome organization of pea streak virus (genus Carlavirus).</title>
        <authorList>
            <person name="Su L."/>
            <person name="Li Z."/>
            <person name="Bernardy M."/>
            <person name="Wiersma P.A."/>
            <person name="Cheng Z."/>
            <person name="Xiang Y."/>
        </authorList>
    </citation>
    <scope>NUCLEOTIDE SEQUENCE [LARGE SCALE GENOMIC DNA]</scope>
    <source>
        <strain evidence="14">VRS-541</strain>
    </source>
</reference>
<evidence type="ECO:0000256" key="13">
    <source>
        <dbReference type="SAM" id="Phobius"/>
    </source>
</evidence>
<dbReference type="RefSeq" id="YP_009158848.1">
    <property type="nucleotide sequence ID" value="NC_027527.1"/>
</dbReference>
<dbReference type="GO" id="GO:0044167">
    <property type="term" value="C:host cell endoplasmic reticulum membrane"/>
    <property type="evidence" value="ECO:0007669"/>
    <property type="project" value="UniProtKB-SubCell"/>
</dbReference>
<dbReference type="EMBL" id="KP828803">
    <property type="protein sequence ID" value="AKN20458.1"/>
    <property type="molecule type" value="Genomic_RNA"/>
</dbReference>
<accession>A0A0H3YI14</accession>
<keyword evidence="9" id="KW-0916">Viral movement protein</keyword>
<evidence type="ECO:0000256" key="12">
    <source>
        <dbReference type="ARBA" id="ARBA00032240"/>
    </source>
</evidence>
<evidence type="ECO:0000256" key="9">
    <source>
        <dbReference type="ARBA" id="ARBA00023031"/>
    </source>
</evidence>
<evidence type="ECO:0000256" key="3">
    <source>
        <dbReference type="ARBA" id="ARBA00010321"/>
    </source>
</evidence>
<feature type="transmembrane region" description="Helical" evidence="13">
    <location>
        <begin position="76"/>
        <end position="94"/>
    </location>
</feature>
<keyword evidence="10 13" id="KW-0472">Membrane</keyword>
<comment type="subcellular location">
    <subcellularLocation>
        <location evidence="2">Host endoplasmic reticulum membrane</location>
    </subcellularLocation>
</comment>
<dbReference type="GO" id="GO:0046740">
    <property type="term" value="P:transport of virus in host, cell to cell"/>
    <property type="evidence" value="ECO:0007669"/>
    <property type="project" value="UniProtKB-KW"/>
</dbReference>
<name>A0A0H3YI14_9VIRU</name>
<evidence type="ECO:0000256" key="10">
    <source>
        <dbReference type="ARBA" id="ARBA00023136"/>
    </source>
</evidence>
<keyword evidence="8 13" id="KW-1133">Transmembrane helix</keyword>
<keyword evidence="5" id="KW-0813">Transport</keyword>
<dbReference type="OrthoDB" id="20634at10239"/>
<dbReference type="InterPro" id="IPR001896">
    <property type="entry name" value="Plant_vir_prot"/>
</dbReference>
<keyword evidence="11" id="KW-1038">Host endoplasmic reticulum</keyword>
<proteinExistence type="inferred from homology"/>
<sequence length="104" mass="11249">MPLIAPPDNSRSFLALAIGAGIAIIIFTLRSNQLPHVGDNIHSLPHGGFYKDGTKTIQYHSPARVSNNWFKGPNNIQALALVLLIIGLIHASSLRTNKGCNCHK</sequence>
<comment type="similarity">
    <text evidence="3">Belongs to the Tymovirales TGBp2 protein family.</text>
</comment>
<evidence type="ECO:0000256" key="8">
    <source>
        <dbReference type="ARBA" id="ARBA00022989"/>
    </source>
</evidence>
<dbReference type="KEGG" id="vg:25067446"/>
<comment type="function">
    <text evidence="1">Plays a role in viral cell-to-cell propagation, by facilitating genome transport to neighboring plant cells through plasmosdesmata,.</text>
</comment>
<evidence type="ECO:0000313" key="14">
    <source>
        <dbReference type="EMBL" id="AKN20458.1"/>
    </source>
</evidence>
<evidence type="ECO:0000256" key="4">
    <source>
        <dbReference type="ARBA" id="ARBA00013304"/>
    </source>
</evidence>
<evidence type="ECO:0000256" key="5">
    <source>
        <dbReference type="ARBA" id="ARBA00022448"/>
    </source>
</evidence>
<evidence type="ECO:0000256" key="11">
    <source>
        <dbReference type="ARBA" id="ARBA00023184"/>
    </source>
</evidence>
<dbReference type="GeneID" id="25067446"/>
<evidence type="ECO:0000313" key="15">
    <source>
        <dbReference type="Proteomes" id="UP000203348"/>
    </source>
</evidence>
<protein>
    <recommendedName>
        <fullName evidence="4">Movement protein TGB2</fullName>
    </recommendedName>
    <alternativeName>
        <fullName evidence="12">Triple gene block 2 protein</fullName>
    </alternativeName>
</protein>
<dbReference type="Proteomes" id="UP000203348">
    <property type="component" value="Segment"/>
</dbReference>